<keyword evidence="1" id="KW-0812">Transmembrane</keyword>
<protein>
    <recommendedName>
        <fullName evidence="3">CAAX prenyl protease 2/Lysostaphin resistance protein A-like domain-containing protein</fullName>
    </recommendedName>
</protein>
<dbReference type="Proteomes" id="UP000572635">
    <property type="component" value="Unassembled WGS sequence"/>
</dbReference>
<dbReference type="PANTHER" id="PTHR35797">
    <property type="entry name" value="PROTEASE-RELATED"/>
    <property type="match status" value="1"/>
</dbReference>
<keyword evidence="1" id="KW-1133">Transmembrane helix</keyword>
<evidence type="ECO:0000256" key="2">
    <source>
        <dbReference type="SAM" id="SignalP"/>
    </source>
</evidence>
<feature type="transmembrane region" description="Helical" evidence="1">
    <location>
        <begin position="151"/>
        <end position="173"/>
    </location>
</feature>
<accession>A0A7W8QSV9</accession>
<feature type="transmembrane region" description="Helical" evidence="1">
    <location>
        <begin position="53"/>
        <end position="75"/>
    </location>
</feature>
<evidence type="ECO:0000313" key="4">
    <source>
        <dbReference type="EMBL" id="MBB5435919.1"/>
    </source>
</evidence>
<keyword evidence="1" id="KW-0472">Membrane</keyword>
<feature type="domain" description="CAAX prenyl protease 2/Lysostaphin resistance protein A-like" evidence="3">
    <location>
        <begin position="65"/>
        <end position="163"/>
    </location>
</feature>
<dbReference type="RefSeq" id="WP_184399102.1">
    <property type="nucleotide sequence ID" value="NZ_BAAAJD010000089.1"/>
</dbReference>
<dbReference type="InterPro" id="IPR042150">
    <property type="entry name" value="MmRce1-like"/>
</dbReference>
<keyword evidence="2" id="KW-0732">Signal</keyword>
<dbReference type="PANTHER" id="PTHR35797:SF1">
    <property type="entry name" value="PROTEASE"/>
    <property type="match status" value="1"/>
</dbReference>
<feature type="signal peptide" evidence="2">
    <location>
        <begin position="1"/>
        <end position="23"/>
    </location>
</feature>
<dbReference type="GO" id="GO:0080120">
    <property type="term" value="P:CAAX-box protein maturation"/>
    <property type="evidence" value="ECO:0007669"/>
    <property type="project" value="UniProtKB-ARBA"/>
</dbReference>
<keyword evidence="5" id="KW-1185">Reference proteome</keyword>
<dbReference type="InterPro" id="IPR003675">
    <property type="entry name" value="Rce1/LyrA-like_dom"/>
</dbReference>
<feature type="chain" id="PRO_5031517093" description="CAAX prenyl protease 2/Lysostaphin resistance protein A-like domain-containing protein" evidence="2">
    <location>
        <begin position="24"/>
        <end position="227"/>
    </location>
</feature>
<dbReference type="EMBL" id="JACHDB010000002">
    <property type="protein sequence ID" value="MBB5435919.1"/>
    <property type="molecule type" value="Genomic_DNA"/>
</dbReference>
<feature type="transmembrane region" description="Helical" evidence="1">
    <location>
        <begin position="122"/>
        <end position="144"/>
    </location>
</feature>
<evidence type="ECO:0000313" key="5">
    <source>
        <dbReference type="Proteomes" id="UP000572635"/>
    </source>
</evidence>
<name>A0A7W8QSV9_9ACTN</name>
<dbReference type="GO" id="GO:0004175">
    <property type="term" value="F:endopeptidase activity"/>
    <property type="evidence" value="ECO:0007669"/>
    <property type="project" value="UniProtKB-ARBA"/>
</dbReference>
<organism evidence="4 5">
    <name type="scientific">Nocardiopsis composta</name>
    <dbReference type="NCBI Taxonomy" id="157465"/>
    <lineage>
        <taxon>Bacteria</taxon>
        <taxon>Bacillati</taxon>
        <taxon>Actinomycetota</taxon>
        <taxon>Actinomycetes</taxon>
        <taxon>Streptosporangiales</taxon>
        <taxon>Nocardiopsidaceae</taxon>
        <taxon>Nocardiopsis</taxon>
    </lineage>
</organism>
<reference evidence="4 5" key="1">
    <citation type="submission" date="2020-08" db="EMBL/GenBank/DDBJ databases">
        <title>Sequencing the genomes of 1000 actinobacteria strains.</title>
        <authorList>
            <person name="Klenk H.-P."/>
        </authorList>
    </citation>
    <scope>NUCLEOTIDE SEQUENCE [LARGE SCALE GENOMIC DNA]</scope>
    <source>
        <strain evidence="4 5">DSM 44551</strain>
    </source>
</reference>
<feature type="transmembrane region" description="Helical" evidence="1">
    <location>
        <begin position="96"/>
        <end position="116"/>
    </location>
</feature>
<evidence type="ECO:0000259" key="3">
    <source>
        <dbReference type="Pfam" id="PF02517"/>
    </source>
</evidence>
<proteinExistence type="predicted"/>
<feature type="transmembrane region" description="Helical" evidence="1">
    <location>
        <begin position="185"/>
        <end position="205"/>
    </location>
</feature>
<dbReference type="AlphaFoldDB" id="A0A7W8QSV9"/>
<sequence>MLGRCLPAVAVPLLLGPASLVLADLAGVHRFDLTDLSALRTRFAPAPDSGAPWALIAGRAGSTAVGAVVSLPLFFGEEPGRQGHLLPRPAPPGAPLALAGTGAAFALWHTPILVLGGRYPGVHWAPAVPTMPVGTVLPVPVLAWPRIASGSVYPVVLAHAFVSTAGVRLPWLLGDASLPPDPVHAGPTGWTSWLVTGAFTAFLALSGRLRTDALIAEEAAGAARGRG</sequence>
<comment type="caution">
    <text evidence="4">The sequence shown here is derived from an EMBL/GenBank/DDBJ whole genome shotgun (WGS) entry which is preliminary data.</text>
</comment>
<evidence type="ECO:0000256" key="1">
    <source>
        <dbReference type="SAM" id="Phobius"/>
    </source>
</evidence>
<dbReference type="Pfam" id="PF02517">
    <property type="entry name" value="Rce1-like"/>
    <property type="match status" value="1"/>
</dbReference>
<gene>
    <name evidence="4" type="ORF">HDA36_006067</name>
</gene>